<dbReference type="Proteomes" id="UP000031914">
    <property type="component" value="Chromosome"/>
</dbReference>
<dbReference type="EMBL" id="CP009787">
    <property type="protein sequence ID" value="AJJ10094.1"/>
    <property type="molecule type" value="Genomic_DNA"/>
</dbReference>
<dbReference type="Pfam" id="PF14106">
    <property type="entry name" value="DUF4279"/>
    <property type="match status" value="1"/>
</dbReference>
<dbReference type="EMBL" id="CTKE01000034">
    <property type="protein sequence ID" value="CQI97863.1"/>
    <property type="molecule type" value="Genomic_DNA"/>
</dbReference>
<keyword evidence="1" id="KW-0175">Coiled coil</keyword>
<reference evidence="3 5" key="2">
    <citation type="submission" date="2015-03" db="EMBL/GenBank/DDBJ databases">
        <authorList>
            <person name="Murphy D."/>
        </authorList>
    </citation>
    <scope>NUCLEOTIDE SEQUENCE [LARGE SCALE GENOMIC DNA]</scope>
    <source>
        <strain evidence="3 5">68/02</strain>
    </source>
</reference>
<dbReference type="InterPro" id="IPR025459">
    <property type="entry name" value="DUF4279"/>
</dbReference>
<sequence length="134" mass="15487">MNKKTVMAYFSIYGDTFDIEDVTRKLCLQPDEVKIKGCIPDGRKRPSVEASWRLATSDEELHDINAQLDKLINLLEGKERQLKNIKIKYNVNFIFAFVVKIENGEKPGMHFNVDKLDFINKVGAEIDIDLYIYS</sequence>
<dbReference type="RefSeq" id="WP_004716937.1">
    <property type="nucleotide sequence ID" value="NZ_CP009787.1"/>
</dbReference>
<evidence type="ECO:0000313" key="3">
    <source>
        <dbReference type="EMBL" id="CQI97863.1"/>
    </source>
</evidence>
<dbReference type="STRING" id="29485.CH64_1854"/>
<keyword evidence="4" id="KW-1185">Reference proteome</keyword>
<gene>
    <name evidence="2" type="ORF">CH64_1854</name>
    <name evidence="3" type="ORF">ERS008555_03985</name>
</gene>
<dbReference type="GeneID" id="45567156"/>
<evidence type="ECO:0000256" key="1">
    <source>
        <dbReference type="SAM" id="Coils"/>
    </source>
</evidence>
<dbReference type="KEGG" id="yro:CH64_1854"/>
<evidence type="ECO:0000313" key="2">
    <source>
        <dbReference type="EMBL" id="AJJ10094.1"/>
    </source>
</evidence>
<accession>A0A0U1HY89</accession>
<reference evidence="2 4" key="1">
    <citation type="journal article" date="2015" name="Genome Announc.">
        <title>Thirty-Two Complete Genome Assemblies of Nine Yersinia Species, Including Y. pestis, Y. pseudotuberculosis, and Y. enterocolitica.</title>
        <authorList>
            <person name="Johnson S.L."/>
            <person name="Daligault H.E."/>
            <person name="Davenport K.W."/>
            <person name="Jaissle J."/>
            <person name="Frey K.G."/>
            <person name="Ladner J.T."/>
            <person name="Broomall S.M."/>
            <person name="Bishop-Lilly K.A."/>
            <person name="Bruce D.C."/>
            <person name="Coyne S.R."/>
            <person name="Gibbons H.S."/>
            <person name="Lo C.C."/>
            <person name="Munk A.C."/>
            <person name="Rosenzweig C.N."/>
            <person name="Koroleva G.I."/>
            <person name="Palacios G.F."/>
            <person name="Redden C.L."/>
            <person name="Xu Y."/>
            <person name="Minogue T.D."/>
            <person name="Chain P.S."/>
        </authorList>
    </citation>
    <scope>NUCLEOTIDE SEQUENCE [LARGE SCALE GENOMIC DNA]</scope>
    <source>
        <strain evidence="2 4">YRA</strain>
    </source>
</reference>
<evidence type="ECO:0000313" key="5">
    <source>
        <dbReference type="Proteomes" id="UP000042054"/>
    </source>
</evidence>
<dbReference type="OrthoDB" id="893918at2"/>
<proteinExistence type="predicted"/>
<organism evidence="3 5">
    <name type="scientific">Yersinia rohdei</name>
    <dbReference type="NCBI Taxonomy" id="29485"/>
    <lineage>
        <taxon>Bacteria</taxon>
        <taxon>Pseudomonadati</taxon>
        <taxon>Pseudomonadota</taxon>
        <taxon>Gammaproteobacteria</taxon>
        <taxon>Enterobacterales</taxon>
        <taxon>Yersiniaceae</taxon>
        <taxon>Yersinia</taxon>
    </lineage>
</organism>
<protein>
    <recommendedName>
        <fullName evidence="6">DUF4279 domain-containing protein</fullName>
    </recommendedName>
</protein>
<feature type="coiled-coil region" evidence="1">
    <location>
        <begin position="54"/>
        <end position="88"/>
    </location>
</feature>
<evidence type="ECO:0000313" key="4">
    <source>
        <dbReference type="Proteomes" id="UP000031914"/>
    </source>
</evidence>
<evidence type="ECO:0008006" key="6">
    <source>
        <dbReference type="Google" id="ProtNLM"/>
    </source>
</evidence>
<name>A0A0U1HY89_YERRO</name>
<dbReference type="AlphaFoldDB" id="A0A0U1HY89"/>
<dbReference type="Proteomes" id="UP000042054">
    <property type="component" value="Unassembled WGS sequence"/>
</dbReference>